<evidence type="ECO:0000313" key="3">
    <source>
        <dbReference type="Proteomes" id="UP000015106"/>
    </source>
</evidence>
<accession>A0A8R7UP54</accession>
<sequence length="79" mass="8132">MRRCSLASSSLLLRCLLPVGSLSGGVGHCLTCVPSLANPSPPPSTGDGANPDEEPIPPLLQELADSLVLPQAIWASILM</sequence>
<name>A0A8R7UP54_TRIUA</name>
<organism evidence="2 3">
    <name type="scientific">Triticum urartu</name>
    <name type="common">Red wild einkorn</name>
    <name type="synonym">Crithodium urartu</name>
    <dbReference type="NCBI Taxonomy" id="4572"/>
    <lineage>
        <taxon>Eukaryota</taxon>
        <taxon>Viridiplantae</taxon>
        <taxon>Streptophyta</taxon>
        <taxon>Embryophyta</taxon>
        <taxon>Tracheophyta</taxon>
        <taxon>Spermatophyta</taxon>
        <taxon>Magnoliopsida</taxon>
        <taxon>Liliopsida</taxon>
        <taxon>Poales</taxon>
        <taxon>Poaceae</taxon>
        <taxon>BOP clade</taxon>
        <taxon>Pooideae</taxon>
        <taxon>Triticodae</taxon>
        <taxon>Triticeae</taxon>
        <taxon>Triticinae</taxon>
        <taxon>Triticum</taxon>
    </lineage>
</organism>
<reference evidence="3" key="1">
    <citation type="journal article" date="2013" name="Nature">
        <title>Draft genome of the wheat A-genome progenitor Triticum urartu.</title>
        <authorList>
            <person name="Ling H.Q."/>
            <person name="Zhao S."/>
            <person name="Liu D."/>
            <person name="Wang J."/>
            <person name="Sun H."/>
            <person name="Zhang C."/>
            <person name="Fan H."/>
            <person name="Li D."/>
            <person name="Dong L."/>
            <person name="Tao Y."/>
            <person name="Gao C."/>
            <person name="Wu H."/>
            <person name="Li Y."/>
            <person name="Cui Y."/>
            <person name="Guo X."/>
            <person name="Zheng S."/>
            <person name="Wang B."/>
            <person name="Yu K."/>
            <person name="Liang Q."/>
            <person name="Yang W."/>
            <person name="Lou X."/>
            <person name="Chen J."/>
            <person name="Feng M."/>
            <person name="Jian J."/>
            <person name="Zhang X."/>
            <person name="Luo G."/>
            <person name="Jiang Y."/>
            <person name="Liu J."/>
            <person name="Wang Z."/>
            <person name="Sha Y."/>
            <person name="Zhang B."/>
            <person name="Wu H."/>
            <person name="Tang D."/>
            <person name="Shen Q."/>
            <person name="Xue P."/>
            <person name="Zou S."/>
            <person name="Wang X."/>
            <person name="Liu X."/>
            <person name="Wang F."/>
            <person name="Yang Y."/>
            <person name="An X."/>
            <person name="Dong Z."/>
            <person name="Zhang K."/>
            <person name="Zhang X."/>
            <person name="Luo M.C."/>
            <person name="Dvorak J."/>
            <person name="Tong Y."/>
            <person name="Wang J."/>
            <person name="Yang H."/>
            <person name="Li Z."/>
            <person name="Wang D."/>
            <person name="Zhang A."/>
            <person name="Wang J."/>
        </authorList>
    </citation>
    <scope>NUCLEOTIDE SEQUENCE</scope>
    <source>
        <strain evidence="3">cv. G1812</strain>
    </source>
</reference>
<evidence type="ECO:0008006" key="4">
    <source>
        <dbReference type="Google" id="ProtNLM"/>
    </source>
</evidence>
<dbReference type="AlphaFoldDB" id="A0A8R7UP54"/>
<feature type="signal peptide" evidence="1">
    <location>
        <begin position="1"/>
        <end position="27"/>
    </location>
</feature>
<proteinExistence type="predicted"/>
<reference evidence="2" key="3">
    <citation type="submission" date="2022-06" db="UniProtKB">
        <authorList>
            <consortium name="EnsemblPlants"/>
        </authorList>
    </citation>
    <scope>IDENTIFICATION</scope>
</reference>
<reference evidence="2" key="2">
    <citation type="submission" date="2018-03" db="EMBL/GenBank/DDBJ databases">
        <title>The Triticum urartu genome reveals the dynamic nature of wheat genome evolution.</title>
        <authorList>
            <person name="Ling H."/>
            <person name="Ma B."/>
            <person name="Shi X."/>
            <person name="Liu H."/>
            <person name="Dong L."/>
            <person name="Sun H."/>
            <person name="Cao Y."/>
            <person name="Gao Q."/>
            <person name="Zheng S."/>
            <person name="Li Y."/>
            <person name="Yu Y."/>
            <person name="Du H."/>
            <person name="Qi M."/>
            <person name="Li Y."/>
            <person name="Yu H."/>
            <person name="Cui Y."/>
            <person name="Wang N."/>
            <person name="Chen C."/>
            <person name="Wu H."/>
            <person name="Zhao Y."/>
            <person name="Zhang J."/>
            <person name="Li Y."/>
            <person name="Zhou W."/>
            <person name="Zhang B."/>
            <person name="Hu W."/>
            <person name="Eijk M."/>
            <person name="Tang J."/>
            <person name="Witsenboer H."/>
            <person name="Zhao S."/>
            <person name="Li Z."/>
            <person name="Zhang A."/>
            <person name="Wang D."/>
            <person name="Liang C."/>
        </authorList>
    </citation>
    <scope>NUCLEOTIDE SEQUENCE [LARGE SCALE GENOMIC DNA]</scope>
    <source>
        <strain evidence="2">cv. G1812</strain>
    </source>
</reference>
<evidence type="ECO:0000256" key="1">
    <source>
        <dbReference type="SAM" id="SignalP"/>
    </source>
</evidence>
<evidence type="ECO:0000313" key="2">
    <source>
        <dbReference type="EnsemblPlants" id="TuG1812G0500005465.01.T01"/>
    </source>
</evidence>
<keyword evidence="1" id="KW-0732">Signal</keyword>
<keyword evidence="3" id="KW-1185">Reference proteome</keyword>
<feature type="chain" id="PRO_5035889427" description="Secreted protein" evidence="1">
    <location>
        <begin position="28"/>
        <end position="79"/>
    </location>
</feature>
<dbReference type="Proteomes" id="UP000015106">
    <property type="component" value="Chromosome 5"/>
</dbReference>
<protein>
    <recommendedName>
        <fullName evidence="4">Secreted protein</fullName>
    </recommendedName>
</protein>
<dbReference type="Gramene" id="TuG1812G0500005465.01.T01">
    <property type="protein sequence ID" value="TuG1812G0500005465.01.T01"/>
    <property type="gene ID" value="TuG1812G0500005465.01"/>
</dbReference>
<dbReference type="EnsemblPlants" id="TuG1812G0500005465.01.T01">
    <property type="protein sequence ID" value="TuG1812G0500005465.01.T01"/>
    <property type="gene ID" value="TuG1812G0500005465.01"/>
</dbReference>